<sequence>MMRKRRRMPLRFFFCARHIRGLATSLSASLLVLGTVFPAHAIDGSIYTGDYADPLHPFCERHIAVSPDRMTFRYSGTAVGPKNDVVLRGCSEEEQRIYGSRKGAFDGTILDGGRRITAGDGVHEGRWEPAGSKLGKQKYGDVDGIRWDDGNKWVRLDNPQDVLSFPNTYEPETSLVDAGIKWIFCAYVAFSLLAGAKEFSKRFQKWSDSK</sequence>
<dbReference type="AlphaFoldDB" id="A0A7S1BFA2"/>
<organism evidence="1">
    <name type="scientific">Corethron hystrix</name>
    <dbReference type="NCBI Taxonomy" id="216773"/>
    <lineage>
        <taxon>Eukaryota</taxon>
        <taxon>Sar</taxon>
        <taxon>Stramenopiles</taxon>
        <taxon>Ochrophyta</taxon>
        <taxon>Bacillariophyta</taxon>
        <taxon>Coscinodiscophyceae</taxon>
        <taxon>Corethrophycidae</taxon>
        <taxon>Corethrales</taxon>
        <taxon>Corethraceae</taxon>
        <taxon>Corethron</taxon>
    </lineage>
</organism>
<gene>
    <name evidence="1" type="ORF">CHYS00102_LOCUS11205</name>
</gene>
<proteinExistence type="predicted"/>
<accession>A0A7S1BFA2</accession>
<evidence type="ECO:0000313" key="1">
    <source>
        <dbReference type="EMBL" id="CAD8884008.1"/>
    </source>
</evidence>
<reference evidence="1" key="1">
    <citation type="submission" date="2021-01" db="EMBL/GenBank/DDBJ databases">
        <authorList>
            <person name="Corre E."/>
            <person name="Pelletier E."/>
            <person name="Niang G."/>
            <person name="Scheremetjew M."/>
            <person name="Finn R."/>
            <person name="Kale V."/>
            <person name="Holt S."/>
            <person name="Cochrane G."/>
            <person name="Meng A."/>
            <person name="Brown T."/>
            <person name="Cohen L."/>
        </authorList>
    </citation>
    <scope>NUCLEOTIDE SEQUENCE</scope>
    <source>
        <strain evidence="1">308</strain>
    </source>
</reference>
<dbReference type="EMBL" id="HBFR01015399">
    <property type="protein sequence ID" value="CAD8884008.1"/>
    <property type="molecule type" value="Transcribed_RNA"/>
</dbReference>
<name>A0A7S1BFA2_9STRA</name>
<protein>
    <submittedName>
        <fullName evidence="1">Uncharacterized protein</fullName>
    </submittedName>
</protein>